<dbReference type="InParanoid" id="A7RTE9"/>
<sequence length="121" mass="14472">YKCGLCNASFSLQRLLNRHMKTHSFYKRYHCQFCGKGFNDTFDLKRHIRTHTGIKPFKCDRCDKAFTQRCSLEAHLTRVHSVVHKYGFRERRDKMFVCEDCGITFKENQAEYRQHVASHHP</sequence>
<feature type="non-terminal residue" evidence="9">
    <location>
        <position position="1"/>
    </location>
</feature>
<dbReference type="GO" id="GO:0006357">
    <property type="term" value="P:regulation of transcription by RNA polymerase II"/>
    <property type="evidence" value="ECO:0000318"/>
    <property type="project" value="GO_Central"/>
</dbReference>
<protein>
    <recommendedName>
        <fullName evidence="8">C2H2-type domain-containing protein</fullName>
    </recommendedName>
</protein>
<dbReference type="GO" id="GO:0000981">
    <property type="term" value="F:DNA-binding transcription factor activity, RNA polymerase II-specific"/>
    <property type="evidence" value="ECO:0000318"/>
    <property type="project" value="GO_Central"/>
</dbReference>
<dbReference type="GO" id="GO:0003006">
    <property type="term" value="P:developmental process involved in reproduction"/>
    <property type="evidence" value="ECO:0007669"/>
    <property type="project" value="UniProtKB-ARBA"/>
</dbReference>
<dbReference type="GO" id="GO:0005634">
    <property type="term" value="C:nucleus"/>
    <property type="evidence" value="ECO:0000318"/>
    <property type="project" value="GO_Central"/>
</dbReference>
<evidence type="ECO:0000313" key="10">
    <source>
        <dbReference type="Proteomes" id="UP000001593"/>
    </source>
</evidence>
<feature type="domain" description="C2H2-type" evidence="8">
    <location>
        <begin position="1"/>
        <end position="28"/>
    </location>
</feature>
<keyword evidence="4 7" id="KW-0863">Zinc-finger</keyword>
<feature type="domain" description="C2H2-type" evidence="8">
    <location>
        <begin position="57"/>
        <end position="81"/>
    </location>
</feature>
<evidence type="ECO:0000313" key="9">
    <source>
        <dbReference type="EMBL" id="EDO45199.1"/>
    </source>
</evidence>
<dbReference type="eggNOG" id="KOG3576">
    <property type="taxonomic scope" value="Eukaryota"/>
</dbReference>
<gene>
    <name evidence="9" type="ORF">NEMVEDRAFT_v1g37078</name>
</gene>
<keyword evidence="3" id="KW-0677">Repeat</keyword>
<dbReference type="GO" id="GO:0000978">
    <property type="term" value="F:RNA polymerase II cis-regulatory region sequence-specific DNA binding"/>
    <property type="evidence" value="ECO:0000318"/>
    <property type="project" value="GO_Central"/>
</dbReference>
<keyword evidence="2" id="KW-0479">Metal-binding</keyword>
<evidence type="ECO:0000256" key="6">
    <source>
        <dbReference type="ARBA" id="ARBA00023242"/>
    </source>
</evidence>
<dbReference type="FunFam" id="3.30.160.60:FF:003568">
    <property type="entry name" value="Predicted protein"/>
    <property type="match status" value="1"/>
</dbReference>
<feature type="non-terminal residue" evidence="9">
    <location>
        <position position="121"/>
    </location>
</feature>
<dbReference type="PROSITE" id="PS50157">
    <property type="entry name" value="ZINC_FINGER_C2H2_2"/>
    <property type="match status" value="3"/>
</dbReference>
<dbReference type="PhylomeDB" id="A7RTE9"/>
<dbReference type="SUPFAM" id="SSF57667">
    <property type="entry name" value="beta-beta-alpha zinc fingers"/>
    <property type="match status" value="2"/>
</dbReference>
<dbReference type="GO" id="GO:0009887">
    <property type="term" value="P:animal organ morphogenesis"/>
    <property type="evidence" value="ECO:0007669"/>
    <property type="project" value="UniProtKB-ARBA"/>
</dbReference>
<reference evidence="9 10" key="1">
    <citation type="journal article" date="2007" name="Science">
        <title>Sea anemone genome reveals ancestral eumetazoan gene repertoire and genomic organization.</title>
        <authorList>
            <person name="Putnam N.H."/>
            <person name="Srivastava M."/>
            <person name="Hellsten U."/>
            <person name="Dirks B."/>
            <person name="Chapman J."/>
            <person name="Salamov A."/>
            <person name="Terry A."/>
            <person name="Shapiro H."/>
            <person name="Lindquist E."/>
            <person name="Kapitonov V.V."/>
            <person name="Jurka J."/>
            <person name="Genikhovich G."/>
            <person name="Grigoriev I.V."/>
            <person name="Lucas S.M."/>
            <person name="Steele R.E."/>
            <person name="Finnerty J.R."/>
            <person name="Technau U."/>
            <person name="Martindale M.Q."/>
            <person name="Rokhsar D.S."/>
        </authorList>
    </citation>
    <scope>NUCLEOTIDE SEQUENCE [LARGE SCALE GENOMIC DNA]</scope>
    <source>
        <strain evidence="10">CH2 X CH6</strain>
    </source>
</reference>
<keyword evidence="10" id="KW-1185">Reference proteome</keyword>
<dbReference type="STRING" id="45351.A7RTE9"/>
<dbReference type="HOGENOM" id="CLU_087964_2_1_1"/>
<evidence type="ECO:0000256" key="4">
    <source>
        <dbReference type="ARBA" id="ARBA00022771"/>
    </source>
</evidence>
<evidence type="ECO:0000256" key="3">
    <source>
        <dbReference type="ARBA" id="ARBA00022737"/>
    </source>
</evidence>
<dbReference type="Pfam" id="PF13465">
    <property type="entry name" value="zf-H2C2_2"/>
    <property type="match status" value="1"/>
</dbReference>
<evidence type="ECO:0000256" key="5">
    <source>
        <dbReference type="ARBA" id="ARBA00022833"/>
    </source>
</evidence>
<name>A7RTE9_NEMVE</name>
<dbReference type="Pfam" id="PF13894">
    <property type="entry name" value="zf-C2H2_4"/>
    <property type="match status" value="1"/>
</dbReference>
<dbReference type="InterPro" id="IPR013087">
    <property type="entry name" value="Znf_C2H2_type"/>
</dbReference>
<dbReference type="OMA" id="ATWLSHI"/>
<proteinExistence type="predicted"/>
<dbReference type="PANTHER" id="PTHR10032">
    <property type="entry name" value="ZINC FINGER PROTEIN WITH KRAB AND SCAN DOMAINS"/>
    <property type="match status" value="1"/>
</dbReference>
<dbReference type="InterPro" id="IPR036236">
    <property type="entry name" value="Znf_C2H2_sf"/>
</dbReference>
<dbReference type="PROSITE" id="PS00028">
    <property type="entry name" value="ZINC_FINGER_C2H2_1"/>
    <property type="match status" value="3"/>
</dbReference>
<feature type="domain" description="C2H2-type" evidence="8">
    <location>
        <begin position="29"/>
        <end position="56"/>
    </location>
</feature>
<dbReference type="PANTHER" id="PTHR10032:SF271">
    <property type="entry name" value="RH12261P-RELATED"/>
    <property type="match status" value="1"/>
</dbReference>
<dbReference type="FunFam" id="3.30.160.60:FF:000246">
    <property type="entry name" value="Transcription factor Ovo-like 2"/>
    <property type="match status" value="1"/>
</dbReference>
<keyword evidence="5" id="KW-0862">Zinc</keyword>
<organism evidence="9 10">
    <name type="scientific">Nematostella vectensis</name>
    <name type="common">Starlet sea anemone</name>
    <dbReference type="NCBI Taxonomy" id="45351"/>
    <lineage>
        <taxon>Eukaryota</taxon>
        <taxon>Metazoa</taxon>
        <taxon>Cnidaria</taxon>
        <taxon>Anthozoa</taxon>
        <taxon>Hexacorallia</taxon>
        <taxon>Actiniaria</taxon>
        <taxon>Edwardsiidae</taxon>
        <taxon>Nematostella</taxon>
    </lineage>
</organism>
<dbReference type="Pfam" id="PF00096">
    <property type="entry name" value="zf-C2H2"/>
    <property type="match status" value="1"/>
</dbReference>
<dbReference type="SMART" id="SM00355">
    <property type="entry name" value="ZnF_C2H2"/>
    <property type="match status" value="4"/>
</dbReference>
<keyword evidence="6" id="KW-0539">Nucleus</keyword>
<dbReference type="FunFam" id="3.30.160.60:FF:000452">
    <property type="entry name" value="Transcription factor Ovo-like 2"/>
    <property type="match status" value="1"/>
</dbReference>
<dbReference type="Gene3D" id="3.30.160.60">
    <property type="entry name" value="Classic Zinc Finger"/>
    <property type="match status" value="3"/>
</dbReference>
<evidence type="ECO:0000259" key="8">
    <source>
        <dbReference type="PROSITE" id="PS50157"/>
    </source>
</evidence>
<comment type="subcellular location">
    <subcellularLocation>
        <location evidence="1">Nucleus</location>
    </subcellularLocation>
</comment>
<accession>A7RTE9</accession>
<evidence type="ECO:0000256" key="7">
    <source>
        <dbReference type="PROSITE-ProRule" id="PRU00042"/>
    </source>
</evidence>
<dbReference type="EMBL" id="DS469537">
    <property type="protein sequence ID" value="EDO45199.1"/>
    <property type="molecule type" value="Genomic_DNA"/>
</dbReference>
<dbReference type="InterPro" id="IPR027756">
    <property type="entry name" value="Ovo-like"/>
</dbReference>
<evidence type="ECO:0000256" key="1">
    <source>
        <dbReference type="ARBA" id="ARBA00004123"/>
    </source>
</evidence>
<evidence type="ECO:0000256" key="2">
    <source>
        <dbReference type="ARBA" id="ARBA00022723"/>
    </source>
</evidence>
<dbReference type="AlphaFoldDB" id="A7RTE9"/>
<dbReference type="GO" id="GO:0048731">
    <property type="term" value="P:system development"/>
    <property type="evidence" value="ECO:0007669"/>
    <property type="project" value="UniProtKB-ARBA"/>
</dbReference>
<dbReference type="GO" id="GO:0008270">
    <property type="term" value="F:zinc ion binding"/>
    <property type="evidence" value="ECO:0007669"/>
    <property type="project" value="UniProtKB-KW"/>
</dbReference>
<dbReference type="Proteomes" id="UP000001593">
    <property type="component" value="Unassembled WGS sequence"/>
</dbReference>